<feature type="chain" id="PRO_5047017149" description="Secreted protein" evidence="1">
    <location>
        <begin position="21"/>
        <end position="56"/>
    </location>
</feature>
<dbReference type="PROSITE" id="PS51257">
    <property type="entry name" value="PROKAR_LIPOPROTEIN"/>
    <property type="match status" value="1"/>
</dbReference>
<feature type="signal peptide" evidence="1">
    <location>
        <begin position="1"/>
        <end position="20"/>
    </location>
</feature>
<accession>A0ABS8NLL8</accession>
<dbReference type="EMBL" id="JAJKFW010000054">
    <property type="protein sequence ID" value="MCC9644463.1"/>
    <property type="molecule type" value="Genomic_DNA"/>
</dbReference>
<gene>
    <name evidence="2" type="ORF">LOC71_19500</name>
</gene>
<evidence type="ECO:0000313" key="3">
    <source>
        <dbReference type="Proteomes" id="UP001430306"/>
    </source>
</evidence>
<reference evidence="2" key="1">
    <citation type="submission" date="2021-11" db="EMBL/GenBank/DDBJ databases">
        <title>Genome sequence.</title>
        <authorList>
            <person name="Sun Q."/>
        </authorList>
    </citation>
    <scope>NUCLEOTIDE SEQUENCE</scope>
    <source>
        <strain evidence="2">JC740</strain>
    </source>
</reference>
<comment type="caution">
    <text evidence="2">The sequence shown here is derived from an EMBL/GenBank/DDBJ whole genome shotgun (WGS) entry which is preliminary data.</text>
</comment>
<evidence type="ECO:0008006" key="4">
    <source>
        <dbReference type="Google" id="ProtNLM"/>
    </source>
</evidence>
<dbReference type="RefSeq" id="WP_230251944.1">
    <property type="nucleotide sequence ID" value="NZ_JAJKFV010000003.1"/>
</dbReference>
<keyword evidence="3" id="KW-1185">Reference proteome</keyword>
<sequence length="56" mass="6015">MNLFRISFLFLAFASTTIFAGCGSEENVVVTGETEMTAEEIAEEEAGVGAADMQDY</sequence>
<keyword evidence="1" id="KW-0732">Signal</keyword>
<evidence type="ECO:0000313" key="2">
    <source>
        <dbReference type="EMBL" id="MCC9644463.1"/>
    </source>
</evidence>
<protein>
    <recommendedName>
        <fullName evidence="4">Secreted protein</fullName>
    </recommendedName>
</protein>
<name>A0ABS8NLL8_9BACT</name>
<organism evidence="2 3">
    <name type="scientific">Rhodopirellula halodulae</name>
    <dbReference type="NCBI Taxonomy" id="2894198"/>
    <lineage>
        <taxon>Bacteria</taxon>
        <taxon>Pseudomonadati</taxon>
        <taxon>Planctomycetota</taxon>
        <taxon>Planctomycetia</taxon>
        <taxon>Pirellulales</taxon>
        <taxon>Pirellulaceae</taxon>
        <taxon>Rhodopirellula</taxon>
    </lineage>
</organism>
<dbReference type="Proteomes" id="UP001430306">
    <property type="component" value="Unassembled WGS sequence"/>
</dbReference>
<evidence type="ECO:0000256" key="1">
    <source>
        <dbReference type="SAM" id="SignalP"/>
    </source>
</evidence>
<proteinExistence type="predicted"/>